<dbReference type="GO" id="GO:0000077">
    <property type="term" value="P:DNA damage checkpoint signaling"/>
    <property type="evidence" value="ECO:0007669"/>
    <property type="project" value="InterPro"/>
</dbReference>
<comment type="catalytic activity">
    <reaction evidence="9">
        <text>L-seryl-[protein] + ATP = O-phospho-L-seryl-[protein] + ADP + H(+)</text>
        <dbReference type="Rhea" id="RHEA:17989"/>
        <dbReference type="Rhea" id="RHEA-COMP:9863"/>
        <dbReference type="Rhea" id="RHEA-COMP:11604"/>
        <dbReference type="ChEBI" id="CHEBI:15378"/>
        <dbReference type="ChEBI" id="CHEBI:29999"/>
        <dbReference type="ChEBI" id="CHEBI:30616"/>
        <dbReference type="ChEBI" id="CHEBI:83421"/>
        <dbReference type="ChEBI" id="CHEBI:456216"/>
        <dbReference type="EC" id="2.7.11.1"/>
    </reaction>
</comment>
<evidence type="ECO:0000256" key="2">
    <source>
        <dbReference type="ARBA" id="ARBA00022527"/>
    </source>
</evidence>
<dbReference type="FunFam" id="3.30.930.10:FF:000074">
    <property type="entry name" value="Serine/threonine-protein kinase gcn2"/>
    <property type="match status" value="1"/>
</dbReference>
<dbReference type="PIRSF" id="PIRSF000660">
    <property type="entry name" value="Ser/Thr_PK_GCN2"/>
    <property type="match status" value="1"/>
</dbReference>
<reference evidence="16 17" key="1">
    <citation type="submission" date="2016-04" db="EMBL/GenBank/DDBJ databases">
        <title>A degradative enzymes factory behind the ericoid mycorrhizal symbiosis.</title>
        <authorList>
            <consortium name="DOE Joint Genome Institute"/>
            <person name="Martino E."/>
            <person name="Morin E."/>
            <person name="Grelet G."/>
            <person name="Kuo A."/>
            <person name="Kohler A."/>
            <person name="Daghino S."/>
            <person name="Barry K."/>
            <person name="Choi C."/>
            <person name="Cichocki N."/>
            <person name="Clum A."/>
            <person name="Copeland A."/>
            <person name="Hainaut M."/>
            <person name="Haridas S."/>
            <person name="Labutti K."/>
            <person name="Lindquist E."/>
            <person name="Lipzen A."/>
            <person name="Khouja H.-R."/>
            <person name="Murat C."/>
            <person name="Ohm R."/>
            <person name="Olson A."/>
            <person name="Spatafora J."/>
            <person name="Veneault-Fourrey C."/>
            <person name="Henrissat B."/>
            <person name="Grigoriev I."/>
            <person name="Martin F."/>
            <person name="Perotto S."/>
        </authorList>
    </citation>
    <scope>NUCLEOTIDE SEQUENCE [LARGE SCALE GENOMIC DNA]</scope>
    <source>
        <strain evidence="16 17">E</strain>
    </source>
</reference>
<dbReference type="OrthoDB" id="341578at2759"/>
<feature type="binding site" evidence="11">
    <location>
        <begin position="610"/>
        <end position="618"/>
    </location>
    <ligand>
        <name>ATP</name>
        <dbReference type="ChEBI" id="CHEBI:30616"/>
    </ligand>
</feature>
<evidence type="ECO:0000256" key="1">
    <source>
        <dbReference type="ARBA" id="ARBA00012513"/>
    </source>
</evidence>
<dbReference type="Pfam" id="PF13393">
    <property type="entry name" value="tRNA-synt_His"/>
    <property type="match status" value="1"/>
</dbReference>
<dbReference type="InterPro" id="IPR017441">
    <property type="entry name" value="Protein_kinase_ATP_BS"/>
</dbReference>
<dbReference type="GO" id="GO:0005524">
    <property type="term" value="F:ATP binding"/>
    <property type="evidence" value="ECO:0007669"/>
    <property type="project" value="UniProtKB-UniRule"/>
</dbReference>
<dbReference type="PANTHER" id="PTHR11042:SF136">
    <property type="entry name" value="EIF-2-ALPHA KINASE GCN2"/>
    <property type="match status" value="1"/>
</dbReference>
<dbReference type="InterPro" id="IPR036621">
    <property type="entry name" value="Anticodon-bd_dom_sf"/>
</dbReference>
<dbReference type="GeneID" id="36579137"/>
<evidence type="ECO:0000313" key="17">
    <source>
        <dbReference type="Proteomes" id="UP000235371"/>
    </source>
</evidence>
<feature type="region of interest" description="Disordered" evidence="13">
    <location>
        <begin position="560"/>
        <end position="598"/>
    </location>
</feature>
<feature type="domain" description="RWD" evidence="15">
    <location>
        <begin position="49"/>
        <end position="158"/>
    </location>
</feature>
<keyword evidence="2" id="KW-0723">Serine/threonine-protein kinase</keyword>
<comment type="catalytic activity">
    <reaction evidence="8">
        <text>L-threonyl-[protein] + ATP = O-phospho-L-threonyl-[protein] + ADP + H(+)</text>
        <dbReference type="Rhea" id="RHEA:46608"/>
        <dbReference type="Rhea" id="RHEA-COMP:11060"/>
        <dbReference type="Rhea" id="RHEA-COMP:11605"/>
        <dbReference type="ChEBI" id="CHEBI:15378"/>
        <dbReference type="ChEBI" id="CHEBI:30013"/>
        <dbReference type="ChEBI" id="CHEBI:30616"/>
        <dbReference type="ChEBI" id="CHEBI:61977"/>
        <dbReference type="ChEBI" id="CHEBI:456216"/>
        <dbReference type="EC" id="2.7.11.1"/>
    </reaction>
</comment>
<dbReference type="PROSITE" id="PS00107">
    <property type="entry name" value="PROTEIN_KINASE_ATP"/>
    <property type="match status" value="1"/>
</dbReference>
<comment type="similarity">
    <text evidence="7">Belongs to the protein kinase superfamily. Ser/Thr protein kinase family. GCN2 subfamily.</text>
</comment>
<feature type="region of interest" description="Disordered" evidence="13">
    <location>
        <begin position="1"/>
        <end position="41"/>
    </location>
</feature>
<feature type="domain" description="Protein kinase" evidence="14">
    <location>
        <begin position="291"/>
        <end position="552"/>
    </location>
</feature>
<dbReference type="FunFam" id="3.30.200.20:FF:000379">
    <property type="entry name" value="eIF-2-alpha kinase GCN2"/>
    <property type="match status" value="1"/>
</dbReference>
<dbReference type="GO" id="GO:0004694">
    <property type="term" value="F:eukaryotic translation initiation factor 2alpha kinase activity"/>
    <property type="evidence" value="ECO:0007669"/>
    <property type="project" value="InterPro"/>
</dbReference>
<dbReference type="InterPro" id="IPR006575">
    <property type="entry name" value="RWD_dom"/>
</dbReference>
<dbReference type="EC" id="2.7.11.1" evidence="1"/>
<feature type="region of interest" description="Disordered" evidence="13">
    <location>
        <begin position="673"/>
        <end position="710"/>
    </location>
</feature>
<dbReference type="GO" id="GO:0005634">
    <property type="term" value="C:nucleus"/>
    <property type="evidence" value="ECO:0007669"/>
    <property type="project" value="TreeGrafter"/>
</dbReference>
<feature type="binding site" evidence="11">
    <location>
        <position position="633"/>
    </location>
    <ligand>
        <name>ATP</name>
        <dbReference type="ChEBI" id="CHEBI:30616"/>
    </ligand>
</feature>
<dbReference type="SMART" id="SM00591">
    <property type="entry name" value="RWD"/>
    <property type="match status" value="1"/>
</dbReference>
<feature type="domain" description="Protein kinase" evidence="14">
    <location>
        <begin position="604"/>
        <end position="984"/>
    </location>
</feature>
<dbReference type="Pfam" id="PF12745">
    <property type="entry name" value="HGTP_anticodon2"/>
    <property type="match status" value="1"/>
</dbReference>
<dbReference type="InterPro" id="IPR011009">
    <property type="entry name" value="Kinase-like_dom_sf"/>
</dbReference>
<dbReference type="SUPFAM" id="SSF54495">
    <property type="entry name" value="UBC-like"/>
    <property type="match status" value="1"/>
</dbReference>
<dbReference type="InterPro" id="IPR041715">
    <property type="entry name" value="HisRS-like_core"/>
</dbReference>
<evidence type="ECO:0000259" key="15">
    <source>
        <dbReference type="PROSITE" id="PS50908"/>
    </source>
</evidence>
<dbReference type="InterPro" id="IPR008271">
    <property type="entry name" value="Ser/Thr_kinase_AS"/>
</dbReference>
<dbReference type="FunFam" id="3.10.110.10:FF:000050">
    <property type="entry name" value="eIF-2-alpha kinase GCN2"/>
    <property type="match status" value="1"/>
</dbReference>
<keyword evidence="17" id="KW-1185">Reference proteome</keyword>
<evidence type="ECO:0000256" key="12">
    <source>
        <dbReference type="PROSITE-ProRule" id="PRU10141"/>
    </source>
</evidence>
<dbReference type="SMART" id="SM00220">
    <property type="entry name" value="S_TKc"/>
    <property type="match status" value="2"/>
</dbReference>
<dbReference type="Proteomes" id="UP000235371">
    <property type="component" value="Unassembled WGS sequence"/>
</dbReference>
<feature type="compositionally biased region" description="Acidic residues" evidence="13">
    <location>
        <begin position="673"/>
        <end position="683"/>
    </location>
</feature>
<dbReference type="InterPro" id="IPR000719">
    <property type="entry name" value="Prot_kinase_dom"/>
</dbReference>
<evidence type="ECO:0000313" key="16">
    <source>
        <dbReference type="EMBL" id="PMD64858.1"/>
    </source>
</evidence>
<dbReference type="PROSITE" id="PS50908">
    <property type="entry name" value="RWD"/>
    <property type="match status" value="1"/>
</dbReference>
<evidence type="ECO:0000256" key="9">
    <source>
        <dbReference type="ARBA" id="ARBA00048679"/>
    </source>
</evidence>
<proteinExistence type="inferred from homology"/>
<evidence type="ECO:0000259" key="14">
    <source>
        <dbReference type="PROSITE" id="PS50011"/>
    </source>
</evidence>
<dbReference type="InterPro" id="IPR050339">
    <property type="entry name" value="CC_SR_Kinase"/>
</dbReference>
<protein>
    <recommendedName>
        <fullName evidence="1">non-specific serine/threonine protein kinase</fullName>
        <ecNumber evidence="1">2.7.11.1</ecNumber>
    </recommendedName>
</protein>
<keyword evidence="5 16" id="KW-0418">Kinase</keyword>
<evidence type="ECO:0000256" key="4">
    <source>
        <dbReference type="ARBA" id="ARBA00022741"/>
    </source>
</evidence>
<dbReference type="GO" id="GO:0005737">
    <property type="term" value="C:cytoplasm"/>
    <property type="evidence" value="ECO:0007669"/>
    <property type="project" value="TreeGrafter"/>
</dbReference>
<feature type="compositionally biased region" description="Acidic residues" evidence="13">
    <location>
        <begin position="731"/>
        <end position="746"/>
    </location>
</feature>
<dbReference type="PANTHER" id="PTHR11042">
    <property type="entry name" value="EUKARYOTIC TRANSLATION INITIATION FACTOR 2-ALPHA KINASE EIF2-ALPHA KINASE -RELATED"/>
    <property type="match status" value="1"/>
</dbReference>
<evidence type="ECO:0000256" key="11">
    <source>
        <dbReference type="PIRSR" id="PIRSR000660-2"/>
    </source>
</evidence>
<evidence type="ECO:0000256" key="5">
    <source>
        <dbReference type="ARBA" id="ARBA00022777"/>
    </source>
</evidence>
<name>A0A2J6TPI1_9HELO</name>
<evidence type="ECO:0000256" key="3">
    <source>
        <dbReference type="ARBA" id="ARBA00022679"/>
    </source>
</evidence>
<dbReference type="SUPFAM" id="SSF55681">
    <property type="entry name" value="Class II aaRS and biotin synthetases"/>
    <property type="match status" value="1"/>
</dbReference>
<dbReference type="Pfam" id="PF00069">
    <property type="entry name" value="Pkinase"/>
    <property type="match status" value="3"/>
</dbReference>
<dbReference type="SUPFAM" id="SSF56112">
    <property type="entry name" value="Protein kinase-like (PK-like)"/>
    <property type="match status" value="2"/>
</dbReference>
<evidence type="ECO:0000256" key="8">
    <source>
        <dbReference type="ARBA" id="ARBA00047899"/>
    </source>
</evidence>
<dbReference type="CDD" id="cd14012">
    <property type="entry name" value="PK_eIF2AK_GCN2_rpt1"/>
    <property type="match status" value="1"/>
</dbReference>
<keyword evidence="4 11" id="KW-0547">Nucleotide-binding</keyword>
<dbReference type="PROSITE" id="PS00108">
    <property type="entry name" value="PROTEIN_KINASE_ST"/>
    <property type="match status" value="1"/>
</dbReference>
<dbReference type="CDD" id="cd14046">
    <property type="entry name" value="STKc_EIF2AK4_GCN2_rpt2"/>
    <property type="match status" value="1"/>
</dbReference>
<keyword evidence="6 11" id="KW-0067">ATP-binding</keyword>
<feature type="region of interest" description="Disordered" evidence="13">
    <location>
        <begin position="190"/>
        <end position="229"/>
    </location>
</feature>
<evidence type="ECO:0000256" key="13">
    <source>
        <dbReference type="SAM" id="MobiDB-lite"/>
    </source>
</evidence>
<dbReference type="InterPro" id="IPR045864">
    <property type="entry name" value="aa-tRNA-synth_II/BPL/LPL"/>
</dbReference>
<organism evidence="16 17">
    <name type="scientific">Hyaloscypha bicolor E</name>
    <dbReference type="NCBI Taxonomy" id="1095630"/>
    <lineage>
        <taxon>Eukaryota</taxon>
        <taxon>Fungi</taxon>
        <taxon>Dikarya</taxon>
        <taxon>Ascomycota</taxon>
        <taxon>Pezizomycotina</taxon>
        <taxon>Leotiomycetes</taxon>
        <taxon>Helotiales</taxon>
        <taxon>Hyaloscyphaceae</taxon>
        <taxon>Hyaloscypha</taxon>
        <taxon>Hyaloscypha bicolor</taxon>
    </lineage>
</organism>
<dbReference type="FunCoup" id="A0A2J6TPI1">
    <property type="interactions" value="838"/>
</dbReference>
<dbReference type="CDD" id="cd23823">
    <property type="entry name" value="RWD_GCN2"/>
    <property type="match status" value="1"/>
</dbReference>
<evidence type="ECO:0000256" key="6">
    <source>
        <dbReference type="ARBA" id="ARBA00022840"/>
    </source>
</evidence>
<dbReference type="InterPro" id="IPR016135">
    <property type="entry name" value="UBQ-conjugating_enzyme/RWD"/>
</dbReference>
<dbReference type="Gene3D" id="3.40.50.800">
    <property type="entry name" value="Anticodon-binding domain"/>
    <property type="match status" value="1"/>
</dbReference>
<dbReference type="GO" id="GO:0009893">
    <property type="term" value="P:positive regulation of metabolic process"/>
    <property type="evidence" value="ECO:0007669"/>
    <property type="project" value="UniProtKB-ARBA"/>
</dbReference>
<dbReference type="Gene3D" id="3.30.930.10">
    <property type="entry name" value="Bira Bifunctional Protein, Domain 2"/>
    <property type="match status" value="1"/>
</dbReference>
<dbReference type="Gene3D" id="1.10.510.10">
    <property type="entry name" value="Transferase(Phosphotransferase) domain 1"/>
    <property type="match status" value="2"/>
</dbReference>
<feature type="compositionally biased region" description="Basic and acidic residues" evidence="13">
    <location>
        <begin position="214"/>
        <end position="224"/>
    </location>
</feature>
<keyword evidence="3" id="KW-0808">Transferase</keyword>
<gene>
    <name evidence="16" type="ORF">K444DRAFT_207643</name>
</gene>
<dbReference type="FunFam" id="1.10.510.10:FF:000821">
    <property type="entry name" value="Serine/threonine-protein kinase gcn2"/>
    <property type="match status" value="1"/>
</dbReference>
<dbReference type="EMBL" id="KZ613747">
    <property type="protein sequence ID" value="PMD64858.1"/>
    <property type="molecule type" value="Genomic_DNA"/>
</dbReference>
<dbReference type="Gene3D" id="3.30.200.20">
    <property type="entry name" value="Phosphorylase Kinase, domain 1"/>
    <property type="match status" value="1"/>
</dbReference>
<dbReference type="STRING" id="1095630.A0A2J6TPI1"/>
<dbReference type="InterPro" id="IPR016255">
    <property type="entry name" value="Gcn2"/>
</dbReference>
<evidence type="ECO:0000256" key="10">
    <source>
        <dbReference type="PIRSR" id="PIRSR000660-1"/>
    </source>
</evidence>
<sequence>MPPTNPWGKKPPQRNTTSSGFPELKPSKSNDAVPKSLASKSQYEEIQEDELIALASIYGEDFRKIESSLGAWKKPEPCFEIRIKSSDEEIAATLRVTLTATYPKTEPLLSIKDDGSLREGTRYKIQKIVETKPKELVVEEQAMIMEIVNACLDVLEDAAQAKAAGKELPSLVEERAAHEAAAAKVAEKLREEEEKKKQQESLEEERMQNSLVEDELKRRRERAKESKRKSRALPEVITLVSMDTSLSGQGPHESLAFEQPISLLDINNNPSLFEVVSNKVCIRRGPSSKCFTVRPVIPQGAGEVPILVLKQTDLSTAIKETTIKTQIQLIENELKSLKAIRHQNILKVIDFKVHKTIDESGESETGWTVSILSEYAEKGSLQEFLEIVGSLGVEKVRSWTIELLEGLQFLHEKGIVHEDIHAGNVLLVRESMGEVRPKLADAGYQRKLQNLSGKKQPTDTISVAKSAYWLPPEIASNTSQPNYTQKTDVWDFGILFLQMIFGLTVIQKYSSPISLTDSLALSDSLNEIVLKMFKADPKKRPRAVELGPSEFLATDAPVLEDDSSEAPSRFGSVSSLLPTTPRRQRHDSMNTGGPFNRSRYREDFVEEGRLGKGGFGEVVKARKRLDGQIYAIKKITQKSSASLTEVLKEVRLLSQLSHPSVVRYYNTWTEEVNDVSETDEDTTTTEAGTNEDSVSEMSPGTGPNIEFGISTGGLDFMSSSGYPRIQFGYDDATDNEEESEEDEDEVSTNPDEPSPNGGGNQRHNLLVLKRTRSSSRFQRPFKTILYISMEYCEKQTLRDVIKRGLYKDNDEIWRLFRQILEGLAHIHGLNVVHRDLKPENIFIDAASNVKIGDFGLATSGQYTVADKAASTAVHMSGEMTRSIGTAFYVAPEVRSSVGGTYTSKVDMYSLGIIFFEMCFRPLVMGMDRASVGQGLRQKQPIFPHEFKISEKPVQADIILSLLNHSPKDRPSSAELLKGGKLPVLMEDETIRQALVGLTDSKSPYYDKMMKALFSLPIKPAKDVAWEMGTLNHSANDLLLQGLVKQKLTSIFRQHGAVETPRTTLFPRSNHYGPNAVQLLDERGGLLQLPYDLTLPHARAIAKHEPSVQRSFAFGRVFRDRDSGGQPQTVGEVDFDIVSNDTLDLALKEAEVIKVLDEIVGSFPSLASAQMCFHINHSDLLKLIFDFCMVEPSIRHAVAETLSKLNVHSWTWQKIKAELRSPLIGVSATSVDDLQRFDFRDTPNKAFAKLKTLFEGTDVFEKASSAIAHLRDVIEYTKLFDVHSKIYVNPLGTLNEKFCKGGVIFSCLFDRKVKDVFAAGGRYDSLIREHRHKTGSNSEERHAVGFNLAWEKMARLPKASGKGFLRKPEDELNGIWSTKRCDVLIASHDAEILRTTGVDIVQTLWRNEISAELARDSHSPEDLLSKYRDDQHSWVVIIKQDSVLKVKSMDRKDVADTDIPSTQILAWLKSEIRDRDQRNGTHYRAKLQRNSSQADPGVTDHEQDVRVLIAGTKSKKSNRKNIIEQAQARAASLVHEFLDGPIAAIETTDQVMELIRGTRLSDPDSWRQVTHAVPTAERRYLQEVHDLINTLANQNKEVSRNAFVYNFRTGKCIYYDLGA</sequence>
<dbReference type="InParanoid" id="A0A2J6TPI1"/>
<dbReference type="FunFam" id="3.40.50.800:FF:000009">
    <property type="entry name" value="Eukaryotic translation initiation factor 2-alpha kinase"/>
    <property type="match status" value="1"/>
</dbReference>
<dbReference type="Pfam" id="PF05773">
    <property type="entry name" value="RWD"/>
    <property type="match status" value="1"/>
</dbReference>
<feature type="active site" description="Proton acceptor" evidence="10">
    <location>
        <position position="835"/>
    </location>
</feature>
<dbReference type="InterPro" id="IPR024435">
    <property type="entry name" value="HisRS-related_dom"/>
</dbReference>
<evidence type="ECO:0000256" key="7">
    <source>
        <dbReference type="ARBA" id="ARBA00037982"/>
    </source>
</evidence>
<dbReference type="Gene3D" id="3.10.110.10">
    <property type="entry name" value="Ubiquitin Conjugating Enzyme"/>
    <property type="match status" value="1"/>
</dbReference>
<dbReference type="PROSITE" id="PS50011">
    <property type="entry name" value="PROTEIN_KINASE_DOM"/>
    <property type="match status" value="2"/>
</dbReference>
<dbReference type="RefSeq" id="XP_024741762.1">
    <property type="nucleotide sequence ID" value="XM_024871055.1"/>
</dbReference>
<feature type="compositionally biased region" description="Basic and acidic residues" evidence="13">
    <location>
        <begin position="190"/>
        <end position="207"/>
    </location>
</feature>
<feature type="binding site" evidence="12">
    <location>
        <position position="634"/>
    </location>
    <ligand>
        <name>ATP</name>
        <dbReference type="ChEBI" id="CHEBI:30616"/>
    </ligand>
</feature>
<accession>A0A2J6TPI1</accession>
<feature type="region of interest" description="Disordered" evidence="13">
    <location>
        <begin position="725"/>
        <end position="764"/>
    </location>
</feature>